<sequence length="39" mass="4512">MRFIQDQSLERQIIAAKEAGIEDECIFIEKASGKDFKRP</sequence>
<dbReference type="GO" id="GO:0003677">
    <property type="term" value="F:DNA binding"/>
    <property type="evidence" value="ECO:0007669"/>
    <property type="project" value="InterPro"/>
</dbReference>
<proteinExistence type="predicted"/>
<dbReference type="InterPro" id="IPR006119">
    <property type="entry name" value="Resolv_N"/>
</dbReference>
<dbReference type="Proteomes" id="UP000238916">
    <property type="component" value="Unassembled WGS sequence"/>
</dbReference>
<dbReference type="Gene3D" id="3.40.50.1390">
    <property type="entry name" value="Resolvase, N-terminal catalytic domain"/>
    <property type="match status" value="1"/>
</dbReference>
<organism evidence="2 3">
    <name type="scientific">Candidatus Desulfosporosinus infrequens</name>
    <dbReference type="NCBI Taxonomy" id="2043169"/>
    <lineage>
        <taxon>Bacteria</taxon>
        <taxon>Bacillati</taxon>
        <taxon>Bacillota</taxon>
        <taxon>Clostridia</taxon>
        <taxon>Eubacteriales</taxon>
        <taxon>Desulfitobacteriaceae</taxon>
        <taxon>Desulfosporosinus</taxon>
    </lineage>
</organism>
<reference evidence="3" key="1">
    <citation type="submission" date="2018-02" db="EMBL/GenBank/DDBJ databases">
        <authorList>
            <person name="Hausmann B."/>
        </authorList>
    </citation>
    <scope>NUCLEOTIDE SEQUENCE [LARGE SCALE GENOMIC DNA]</scope>
    <source>
        <strain evidence="3">Peat soil MAG SbF1</strain>
    </source>
</reference>
<dbReference type="EMBL" id="OMOF01000493">
    <property type="protein sequence ID" value="SPF51931.1"/>
    <property type="molecule type" value="Genomic_DNA"/>
</dbReference>
<dbReference type="AlphaFoldDB" id="A0A2U3LIZ3"/>
<accession>A0A2U3LIZ3</accession>
<evidence type="ECO:0000313" key="2">
    <source>
        <dbReference type="EMBL" id="SPF51931.1"/>
    </source>
</evidence>
<evidence type="ECO:0000313" key="3">
    <source>
        <dbReference type="Proteomes" id="UP000238916"/>
    </source>
</evidence>
<name>A0A2U3LIZ3_9FIRM</name>
<dbReference type="InterPro" id="IPR036162">
    <property type="entry name" value="Resolvase-like_N_sf"/>
</dbReference>
<dbReference type="SUPFAM" id="SSF53041">
    <property type="entry name" value="Resolvase-like"/>
    <property type="match status" value="1"/>
</dbReference>
<dbReference type="GO" id="GO:0000150">
    <property type="term" value="F:DNA strand exchange activity"/>
    <property type="evidence" value="ECO:0007669"/>
    <property type="project" value="InterPro"/>
</dbReference>
<evidence type="ECO:0000259" key="1">
    <source>
        <dbReference type="PROSITE" id="PS51736"/>
    </source>
</evidence>
<feature type="domain" description="Resolvase/invertase-type recombinase catalytic" evidence="1">
    <location>
        <begin position="1"/>
        <end position="39"/>
    </location>
</feature>
<dbReference type="PROSITE" id="PS51736">
    <property type="entry name" value="RECOMBINASES_3"/>
    <property type="match status" value="1"/>
</dbReference>
<protein>
    <recommendedName>
        <fullName evidence="1">Resolvase/invertase-type recombinase catalytic domain-containing protein</fullName>
    </recommendedName>
</protein>
<gene>
    <name evidence="2" type="ORF">SBF1_5420011</name>
</gene>